<dbReference type="EMBL" id="MTSL01000102">
    <property type="protein sequence ID" value="PJF18774.1"/>
    <property type="molecule type" value="Genomic_DNA"/>
</dbReference>
<evidence type="ECO:0000313" key="2">
    <source>
        <dbReference type="EMBL" id="PJF18774.1"/>
    </source>
</evidence>
<gene>
    <name evidence="2" type="ORF">PSACC_01416</name>
</gene>
<name>A0A2H9TM02_9FUNG</name>
<evidence type="ECO:0000313" key="3">
    <source>
        <dbReference type="Proteomes" id="UP000240830"/>
    </source>
</evidence>
<keyword evidence="3" id="KW-1185">Reference proteome</keyword>
<dbReference type="SUPFAM" id="SSF140860">
    <property type="entry name" value="Pseudo ankyrin repeat-like"/>
    <property type="match status" value="1"/>
</dbReference>
<sequence>MVNCVRYAVRRFYGKGKHSKRRSNLPRALICRGKYHSVRRAAPLKIKESLIDPSISGDAKPAENTVTPGSPLSKNTTESIEKLIEMGRTLNLDPTPSEPFEFLKALDSLLQERRATAGNNPDLITKHYCDAAAILTECPVIPTVEKKFKQEFADAENLRCLRLKYGVPTIHFECSEWLAEHNCLALLREMLREHPTSPYNWYSICSSAIRTGSLDVLKWLHEEKKLTILDMYYPMSKAVYSGHLKTIQWLHSEFESQIDWSEVIASFRPVAPRAIRSKR</sequence>
<evidence type="ECO:0000256" key="1">
    <source>
        <dbReference type="SAM" id="MobiDB-lite"/>
    </source>
</evidence>
<comment type="caution">
    <text evidence="2">The sequence shown here is derived from an EMBL/GenBank/DDBJ whole genome shotgun (WGS) entry which is preliminary data.</text>
</comment>
<accession>A0A2H9TM02</accession>
<reference evidence="2 3" key="1">
    <citation type="submission" date="2016-10" db="EMBL/GenBank/DDBJ databases">
        <title>The genome of Paramicrosporidium saccamoebae is the missing link in understanding Cryptomycota and Microsporidia evolution.</title>
        <authorList>
            <person name="Quandt C.A."/>
            <person name="Beaudet D."/>
            <person name="Corsaro D."/>
            <person name="Michel R."/>
            <person name="Corradi N."/>
            <person name="James T."/>
        </authorList>
    </citation>
    <scope>NUCLEOTIDE SEQUENCE [LARGE SCALE GENOMIC DNA]</scope>
    <source>
        <strain evidence="2 3">KSL3</strain>
    </source>
</reference>
<dbReference type="AlphaFoldDB" id="A0A2H9TM02"/>
<proteinExistence type="predicted"/>
<dbReference type="OrthoDB" id="74529at2759"/>
<feature type="region of interest" description="Disordered" evidence="1">
    <location>
        <begin position="55"/>
        <end position="75"/>
    </location>
</feature>
<dbReference type="Proteomes" id="UP000240830">
    <property type="component" value="Unassembled WGS sequence"/>
</dbReference>
<organism evidence="2 3">
    <name type="scientific">Paramicrosporidium saccamoebae</name>
    <dbReference type="NCBI Taxonomy" id="1246581"/>
    <lineage>
        <taxon>Eukaryota</taxon>
        <taxon>Fungi</taxon>
        <taxon>Fungi incertae sedis</taxon>
        <taxon>Cryptomycota</taxon>
        <taxon>Cryptomycota incertae sedis</taxon>
        <taxon>Paramicrosporidium</taxon>
    </lineage>
</organism>
<feature type="compositionally biased region" description="Polar residues" evidence="1">
    <location>
        <begin position="64"/>
        <end position="75"/>
    </location>
</feature>
<protein>
    <submittedName>
        <fullName evidence="2">Uncharacterized protein</fullName>
    </submittedName>
</protein>